<feature type="transmembrane region" description="Helical" evidence="2">
    <location>
        <begin position="172"/>
        <end position="194"/>
    </location>
</feature>
<accession>A0A210QAB0</accession>
<sequence length="1813" mass="203214">MADRPYTSQVSELGLLTLALVGFTANLLTLLYKVSREFSLPKLWKYALLTIDIAHLFVGVGLILFFVFQKTSASEVCSAAGFFVQFGIFDSVCGFLTAGIILLGIYNPGKSSQISSFHRNVFLVVVIPQKIISILLSILPVIPIEFFTTIASHTVTCFKISKPGDTGDKFGILIFFIIWIALCLATITFVISAVKNWKGFNNRIHSASPNVWQAQLLQHGKTLLKFLLFEDCVWLVVLVIVTSTVYSGGEDEQSATWTVYITLGVVTIIHWVVSVIQCAMWTSCCCKSSTAVEETHRKLKRLDLIKIEAPGKIRLRVLWNISKGTVKRGLMKVYGPRHVKTWAQEIVVLGMLRKAQHPSLLQCLWTSSSNPYYETMTLITGEVITSDSRIICLELTNNGTLQDFLYRLDTPLPETCQRMIVHDIAEGLMCLHEQNILHGNLSTACVYLKGSLPSMVMRAAIGDFEDSQIYGSIHQNGDTVTLGDKRHFFLPDIRSFALVALEVVSKMCEKRFLSMQYQWDQQVANEPQTYSEANQGPGYSPAVQASANQVGDYMEVYHSDSDEEDNMLYHRRRQPPGVQSPGEVIEEIGRRSRSMSPRSRPQSAQSNKSRSRTLSPDNSRGKFLNSVQTNYPSRLSTPDSNVISPEDEYPCLPKNTPDGLVSKERPLSPERPSSGKKSPGRPKTPSKKSKNKDQAFEAFASEGKKNKLKGLKKIDSKKWLSKPGSLIRTLTGAETSVSVFKSKELRDDDAEEIDDEEIDYGPLRMKQALMARNDSSNSITFEKDRYLHRSSSKQSDQWSILSDMDYGTSHGLRKTVSTDSRSSMWSNLPLPVEMIDIEGGGERDRFETMVSQLPGMTDSLDYHPASSRASDNWNPKFNGAYKPGSYWRHDGPGPSQFELVDYYDELQGKYVKKLQLRAGINRTLSGSQIVGTPVHRTYSGTQILHKTSSGLQEILEQAESMDEDEPPQPNNQNTTNDQTTAKSIDHSKSQPVKKLKAKILKEVKSEKLLRSKSLDRITPQKKTQKSKELSKNEQRQVVAATPEPNINPEISAHRRARARKALKGALGKGNMPHVFPLQRDSKRGQKREMEVKYASVKKLQTQGSNADTNTDVNIDMDYEADRDESGEKYKDSDTSSQRLCDSFVLTSDGCDRPQATTGIRKYHSFSSNDSTSSLGSSIRLKKADVSLTSGELTSLSSQADHDIDEQTGRDPDLPSKEVLLRRTMQNKAKVVDSGFDSESSEVSSDVYGHHQHYNFSSDDSAYPDHRDRRVLRKPFRNTLKKPVDSNEWQMSEKAFVITGFSTESMNKLDTISPDTVDGRGAVQDTFAEEHVPKEYVVIDSVVRDKDFPNDVSDEEVLEDDLMNSQGKSRIIQVSAAPLTVMSIDQKAFQEQIFDNSPVPPPQPKTPTPIEDRPPTPGRSGYRQPKSAPSIENRPPTPGRSVHNRPKTPLRNTNDQLEVKPNMQHASPLVASKRYRELTMKGVPLRVSVISADGEEKCDEKTMVDSEKERLKEINDELIDNQTDDQKLFDHLESNGFFHLPPKKIKDRPLSSGIFPTAHVSRRDHHLKKKRGRPRPHRLALDEIIRELPEDKSPSPRLLSPTTNIISKDSFNSHSGSEAMLNQPSSMDESESVHLSPAHYVSPLANQPSVVVDAELYIDRVYSQTQTLDPKPRPVHMMDPDFDVQITPESKGLSTVSYLPAGQESRREGQMGREVDLDEDEDEEVTLLSGMDDKHIINCQKLTSDMHLLSFNDLLPARKENFEILKAKLYEGGQLGNIGFQLLEVIDKCWLSELPPSSSDLVTQLLDPVAETEL</sequence>
<keyword evidence="5" id="KW-1185">Reference proteome</keyword>
<feature type="transmembrane region" description="Helical" evidence="2">
    <location>
        <begin position="258"/>
        <end position="282"/>
    </location>
</feature>
<dbReference type="GO" id="GO:0004672">
    <property type="term" value="F:protein kinase activity"/>
    <property type="evidence" value="ECO:0007669"/>
    <property type="project" value="InterPro"/>
</dbReference>
<reference evidence="4 5" key="1">
    <citation type="journal article" date="2017" name="Nat. Ecol. Evol.">
        <title>Scallop genome provides insights into evolution of bilaterian karyotype and development.</title>
        <authorList>
            <person name="Wang S."/>
            <person name="Zhang J."/>
            <person name="Jiao W."/>
            <person name="Li J."/>
            <person name="Xun X."/>
            <person name="Sun Y."/>
            <person name="Guo X."/>
            <person name="Huan P."/>
            <person name="Dong B."/>
            <person name="Zhang L."/>
            <person name="Hu X."/>
            <person name="Sun X."/>
            <person name="Wang J."/>
            <person name="Zhao C."/>
            <person name="Wang Y."/>
            <person name="Wang D."/>
            <person name="Huang X."/>
            <person name="Wang R."/>
            <person name="Lv J."/>
            <person name="Li Y."/>
            <person name="Zhang Z."/>
            <person name="Liu B."/>
            <person name="Lu W."/>
            <person name="Hui Y."/>
            <person name="Liang J."/>
            <person name="Zhou Z."/>
            <person name="Hou R."/>
            <person name="Li X."/>
            <person name="Liu Y."/>
            <person name="Li H."/>
            <person name="Ning X."/>
            <person name="Lin Y."/>
            <person name="Zhao L."/>
            <person name="Xing Q."/>
            <person name="Dou J."/>
            <person name="Li Y."/>
            <person name="Mao J."/>
            <person name="Guo H."/>
            <person name="Dou H."/>
            <person name="Li T."/>
            <person name="Mu C."/>
            <person name="Jiang W."/>
            <person name="Fu Q."/>
            <person name="Fu X."/>
            <person name="Miao Y."/>
            <person name="Liu J."/>
            <person name="Yu Q."/>
            <person name="Li R."/>
            <person name="Liao H."/>
            <person name="Li X."/>
            <person name="Kong Y."/>
            <person name="Jiang Z."/>
            <person name="Chourrout D."/>
            <person name="Li R."/>
            <person name="Bao Z."/>
        </authorList>
    </citation>
    <scope>NUCLEOTIDE SEQUENCE [LARGE SCALE GENOMIC DNA]</scope>
    <source>
        <strain evidence="4 5">PY_sf001</strain>
    </source>
</reference>
<dbReference type="Proteomes" id="UP000242188">
    <property type="component" value="Unassembled WGS sequence"/>
</dbReference>
<feature type="transmembrane region" description="Helical" evidence="2">
    <location>
        <begin position="226"/>
        <end position="246"/>
    </location>
</feature>
<name>A0A210QAB0_MIZYE</name>
<feature type="region of interest" description="Disordered" evidence="1">
    <location>
        <begin position="1190"/>
        <end position="1216"/>
    </location>
</feature>
<feature type="transmembrane region" description="Helical" evidence="2">
    <location>
        <begin position="13"/>
        <end position="34"/>
    </location>
</feature>
<evidence type="ECO:0000256" key="1">
    <source>
        <dbReference type="SAM" id="MobiDB-lite"/>
    </source>
</evidence>
<feature type="transmembrane region" description="Helical" evidence="2">
    <location>
        <begin position="80"/>
        <end position="105"/>
    </location>
</feature>
<protein>
    <recommendedName>
        <fullName evidence="3">Protein kinase domain-containing protein</fullName>
    </recommendedName>
</protein>
<feature type="compositionally biased region" description="Polar residues" evidence="1">
    <location>
        <begin position="1609"/>
        <end position="1626"/>
    </location>
</feature>
<feature type="region of interest" description="Disordered" evidence="1">
    <location>
        <begin position="572"/>
        <end position="702"/>
    </location>
</feature>
<feature type="compositionally biased region" description="Low complexity" evidence="1">
    <location>
        <begin position="594"/>
        <end position="606"/>
    </location>
</feature>
<keyword evidence="2" id="KW-0472">Membrane</keyword>
<evidence type="ECO:0000313" key="4">
    <source>
        <dbReference type="EMBL" id="OWF45670.1"/>
    </source>
</evidence>
<feature type="compositionally biased region" description="Basic and acidic residues" evidence="1">
    <location>
        <begin position="1199"/>
        <end position="1216"/>
    </location>
</feature>
<dbReference type="GO" id="GO:0005524">
    <property type="term" value="F:ATP binding"/>
    <property type="evidence" value="ECO:0007669"/>
    <property type="project" value="InterPro"/>
</dbReference>
<feature type="domain" description="Protein kinase" evidence="3">
    <location>
        <begin position="299"/>
        <end position="614"/>
    </location>
</feature>
<feature type="region of interest" description="Disordered" evidence="1">
    <location>
        <begin position="958"/>
        <end position="994"/>
    </location>
</feature>
<dbReference type="InterPro" id="IPR000719">
    <property type="entry name" value="Prot_kinase_dom"/>
</dbReference>
<feature type="compositionally biased region" description="Polar residues" evidence="1">
    <location>
        <begin position="625"/>
        <end position="643"/>
    </location>
</feature>
<dbReference type="EMBL" id="NEDP02004421">
    <property type="protein sequence ID" value="OWF45670.1"/>
    <property type="molecule type" value="Genomic_DNA"/>
</dbReference>
<dbReference type="Pfam" id="PF07714">
    <property type="entry name" value="PK_Tyr_Ser-Thr"/>
    <property type="match status" value="1"/>
</dbReference>
<feature type="region of interest" description="Disordered" evidence="1">
    <location>
        <begin position="1393"/>
        <end position="1458"/>
    </location>
</feature>
<comment type="caution">
    <text evidence="4">The sequence shown here is derived from an EMBL/GenBank/DDBJ whole genome shotgun (WGS) entry which is preliminary data.</text>
</comment>
<proteinExistence type="predicted"/>
<dbReference type="OrthoDB" id="6163056at2759"/>
<organism evidence="4 5">
    <name type="scientific">Mizuhopecten yessoensis</name>
    <name type="common">Japanese scallop</name>
    <name type="synonym">Patinopecten yessoensis</name>
    <dbReference type="NCBI Taxonomy" id="6573"/>
    <lineage>
        <taxon>Eukaryota</taxon>
        <taxon>Metazoa</taxon>
        <taxon>Spiralia</taxon>
        <taxon>Lophotrochozoa</taxon>
        <taxon>Mollusca</taxon>
        <taxon>Bivalvia</taxon>
        <taxon>Autobranchia</taxon>
        <taxon>Pteriomorphia</taxon>
        <taxon>Pectinida</taxon>
        <taxon>Pectinoidea</taxon>
        <taxon>Pectinidae</taxon>
        <taxon>Mizuhopecten</taxon>
    </lineage>
</organism>
<feature type="region of interest" description="Disordered" evidence="1">
    <location>
        <begin position="1011"/>
        <end position="1040"/>
    </location>
</feature>
<feature type="region of interest" description="Disordered" evidence="1">
    <location>
        <begin position="1609"/>
        <end position="1629"/>
    </location>
</feature>
<feature type="transmembrane region" description="Helical" evidence="2">
    <location>
        <begin position="46"/>
        <end position="68"/>
    </location>
</feature>
<evidence type="ECO:0000259" key="3">
    <source>
        <dbReference type="PROSITE" id="PS50011"/>
    </source>
</evidence>
<feature type="region of interest" description="Disordered" evidence="1">
    <location>
        <begin position="1701"/>
        <end position="1720"/>
    </location>
</feature>
<feature type="compositionally biased region" description="Basic and acidic residues" evidence="1">
    <location>
        <begin position="1025"/>
        <end position="1034"/>
    </location>
</feature>
<dbReference type="PROSITE" id="PS50011">
    <property type="entry name" value="PROTEIN_KINASE_DOM"/>
    <property type="match status" value="1"/>
</dbReference>
<dbReference type="SUPFAM" id="SSF56112">
    <property type="entry name" value="Protein kinase-like (PK-like)"/>
    <property type="match status" value="1"/>
</dbReference>
<evidence type="ECO:0000256" key="2">
    <source>
        <dbReference type="SAM" id="Phobius"/>
    </source>
</evidence>
<keyword evidence="2" id="KW-1133">Transmembrane helix</keyword>
<dbReference type="InterPro" id="IPR011009">
    <property type="entry name" value="Kinase-like_dom_sf"/>
</dbReference>
<feature type="compositionally biased region" description="Basic and acidic residues" evidence="1">
    <location>
        <begin position="1703"/>
        <end position="1714"/>
    </location>
</feature>
<feature type="region of interest" description="Disordered" evidence="1">
    <location>
        <begin position="1067"/>
        <end position="1087"/>
    </location>
</feature>
<feature type="compositionally biased region" description="Basic residues" evidence="1">
    <location>
        <begin position="678"/>
        <end position="690"/>
    </location>
</feature>
<feature type="compositionally biased region" description="Low complexity" evidence="1">
    <location>
        <begin position="970"/>
        <end position="980"/>
    </location>
</feature>
<gene>
    <name evidence="4" type="ORF">KP79_PYT10146</name>
</gene>
<feature type="compositionally biased region" description="Pro residues" evidence="1">
    <location>
        <begin position="1397"/>
        <end position="1406"/>
    </location>
</feature>
<dbReference type="InterPro" id="IPR001245">
    <property type="entry name" value="Ser-Thr/Tyr_kinase_cat_dom"/>
</dbReference>
<keyword evidence="2" id="KW-0812">Transmembrane</keyword>
<evidence type="ECO:0000313" key="5">
    <source>
        <dbReference type="Proteomes" id="UP000242188"/>
    </source>
</evidence>
<dbReference type="Gene3D" id="1.10.510.10">
    <property type="entry name" value="Transferase(Phosphotransferase) domain 1"/>
    <property type="match status" value="1"/>
</dbReference>